<dbReference type="InterPro" id="IPR050956">
    <property type="entry name" value="2C_system_His_kinase"/>
</dbReference>
<dbReference type="CDD" id="cd00130">
    <property type="entry name" value="PAS"/>
    <property type="match status" value="1"/>
</dbReference>
<feature type="region of interest" description="Disordered" evidence="3">
    <location>
        <begin position="950"/>
        <end position="973"/>
    </location>
</feature>
<dbReference type="SUPFAM" id="SSF47384">
    <property type="entry name" value="Homodimeric domain of signal transducing histidine kinase"/>
    <property type="match status" value="1"/>
</dbReference>
<dbReference type="InterPro" id="IPR013656">
    <property type="entry name" value="PAS_4"/>
</dbReference>
<protein>
    <recommendedName>
        <fullName evidence="10">Histidine kinase</fullName>
    </recommendedName>
</protein>
<evidence type="ECO:0000256" key="2">
    <source>
        <dbReference type="PROSITE-ProRule" id="PRU00169"/>
    </source>
</evidence>
<dbReference type="Gene3D" id="3.30.450.20">
    <property type="entry name" value="PAS domain"/>
    <property type="match status" value="1"/>
</dbReference>
<dbReference type="SUPFAM" id="SSF55874">
    <property type="entry name" value="ATPase domain of HSP90 chaperone/DNA topoisomerase II/histidine kinase"/>
    <property type="match status" value="1"/>
</dbReference>
<sequence>MQMQMPTPPPEDDQGTSGTPLLSADGGHHDWTHALPQTDHVRFFRSTDWARTALGPLASWSPTLRLFAGFVLADSRAACLWWGPTSNLTAIYNEHYAPLAGRTHPKLMGSTFEESFPELWPGIRTYFEQANTKGTGVNYSSATSLVVERQGYREEAFFSGNFVPVGVPAEGYLNSSYEVTIQKLADRRTSMLNTLASVPAQTVDGVCAHILATLRTNGHDVPLAMLYRMEEHANSQSLHLQGHIGLPKGHNLIVESTNIDSDHGLIPELRRAGSDTLMLDYDKRFDSASWCGWGEPSKKIAICPITSASHLFGYLIFGANPFRPYDNLCRQFVQDLSRMVSSIVASAVESETNKKRQERLEADLAFSDLKLRHLIDHASVGMCHVSLDGHMLWANDHFYELAGMTASKHPGRLTFLDIYHDEDRLKAMGFWEDLLKGVDQLAAELRLKRMYTPPIGDAEPAQLQVLAFPYRDETGDVKSIMACTTDISKLKWAETFQARLAAEARDAKRQQEAFIDVVSHEMRNPLSAIVHCADAISGAVEECQTQLAEIPKPCLNILNDNIQSAKIILQCANHQKRIIDDVLTLSKLDSMLLSITPVAVKPAELVDSIINMFDIELKTKEIAYSVKPDPSLSQLGIDHLYLDPSRVTQVFINLLTNAIKFVKASDEPKISIRFGASLSSPRAFFPNKMFWATERKQDEDVTSDPEWGSGEEIYLAFSVTDSGIGLNDEEITKIFERFRQANVKTHVKYGGSGLGLFISKELTEKQGGEIGVSSVLGQGSTFGFYVKTRRGEHRPHTLDERFHSSGSTEFYHQRLHVLLVEDNVINQQVLGKQLRKAGCQVDVANHGLEALNTLAKETFDLVLMDLEMPVLDGLSAMRQIRQKELAGEGLLGRSMDSGARMGARLPIIAVTANVRKEQVDTAIAAGADRVMSKPFKAADLVYMMKSLLPQRNPPAIDPPTPTTGDRLDAGLIP</sequence>
<dbReference type="AlphaFoldDB" id="A0A9W8Y2P4"/>
<dbReference type="EMBL" id="JAPEUY010000014">
    <property type="protein sequence ID" value="KAJ4366159.1"/>
    <property type="molecule type" value="Genomic_DNA"/>
</dbReference>
<dbReference type="Gene3D" id="3.30.565.10">
    <property type="entry name" value="Histidine kinase-like ATPase, C-terminal domain"/>
    <property type="match status" value="1"/>
</dbReference>
<name>A0A9W8Y2P4_9PLEO</name>
<feature type="domain" description="Response regulatory" evidence="5">
    <location>
        <begin position="816"/>
        <end position="948"/>
    </location>
</feature>
<dbReference type="PANTHER" id="PTHR43719">
    <property type="entry name" value="TWO-COMPONENT HISTIDINE KINASE"/>
    <property type="match status" value="1"/>
</dbReference>
<dbReference type="InterPro" id="IPR035965">
    <property type="entry name" value="PAS-like_dom_sf"/>
</dbReference>
<dbReference type="GO" id="GO:0000155">
    <property type="term" value="F:phosphorelay sensor kinase activity"/>
    <property type="evidence" value="ECO:0007669"/>
    <property type="project" value="InterPro"/>
</dbReference>
<evidence type="ECO:0008006" key="10">
    <source>
        <dbReference type="Google" id="ProtNLM"/>
    </source>
</evidence>
<feature type="region of interest" description="Disordered" evidence="3">
    <location>
        <begin position="1"/>
        <end position="29"/>
    </location>
</feature>
<evidence type="ECO:0000313" key="9">
    <source>
        <dbReference type="Proteomes" id="UP001140560"/>
    </source>
</evidence>
<dbReference type="PRINTS" id="PR00344">
    <property type="entry name" value="BCTRLSENSOR"/>
</dbReference>
<evidence type="ECO:0000259" key="7">
    <source>
        <dbReference type="PROSITE" id="PS50113"/>
    </source>
</evidence>
<dbReference type="InterPro" id="IPR036097">
    <property type="entry name" value="HisK_dim/P_sf"/>
</dbReference>
<keyword evidence="1 2" id="KW-0597">Phosphoprotein</keyword>
<dbReference type="Pfam" id="PF00072">
    <property type="entry name" value="Response_reg"/>
    <property type="match status" value="1"/>
</dbReference>
<dbReference type="SUPFAM" id="SSF55785">
    <property type="entry name" value="PYP-like sensor domain (PAS domain)"/>
    <property type="match status" value="1"/>
</dbReference>
<dbReference type="InterPro" id="IPR005467">
    <property type="entry name" value="His_kinase_dom"/>
</dbReference>
<dbReference type="SMART" id="SM00091">
    <property type="entry name" value="PAS"/>
    <property type="match status" value="1"/>
</dbReference>
<dbReference type="PROSITE" id="PS50112">
    <property type="entry name" value="PAS"/>
    <property type="match status" value="1"/>
</dbReference>
<dbReference type="Proteomes" id="UP001140560">
    <property type="component" value="Unassembled WGS sequence"/>
</dbReference>
<reference evidence="8" key="1">
    <citation type="submission" date="2022-10" db="EMBL/GenBank/DDBJ databases">
        <title>Tapping the CABI collections for fungal endophytes: first genome assemblies for Collariella, Neodidymelliopsis, Ascochyta clinopodiicola, Didymella pomorum, Didymosphaeria variabile, Neocosmospora piperis and Neocucurbitaria cava.</title>
        <authorList>
            <person name="Hill R."/>
        </authorList>
    </citation>
    <scope>NUCLEOTIDE SEQUENCE</scope>
    <source>
        <strain evidence="8">IMI 356814</strain>
    </source>
</reference>
<evidence type="ECO:0000259" key="6">
    <source>
        <dbReference type="PROSITE" id="PS50112"/>
    </source>
</evidence>
<evidence type="ECO:0000256" key="3">
    <source>
        <dbReference type="SAM" id="MobiDB-lite"/>
    </source>
</evidence>
<accession>A0A9W8Y2P4</accession>
<dbReference type="SMART" id="SM00448">
    <property type="entry name" value="REC"/>
    <property type="match status" value="1"/>
</dbReference>
<dbReference type="SMART" id="SM00388">
    <property type="entry name" value="HisKA"/>
    <property type="match status" value="1"/>
</dbReference>
<dbReference type="InterPro" id="IPR001789">
    <property type="entry name" value="Sig_transdc_resp-reg_receiver"/>
</dbReference>
<gene>
    <name evidence="8" type="ORF">N0V83_007794</name>
</gene>
<dbReference type="PROSITE" id="PS50113">
    <property type="entry name" value="PAC"/>
    <property type="match status" value="1"/>
</dbReference>
<keyword evidence="9" id="KW-1185">Reference proteome</keyword>
<dbReference type="InterPro" id="IPR003594">
    <property type="entry name" value="HATPase_dom"/>
</dbReference>
<evidence type="ECO:0000259" key="4">
    <source>
        <dbReference type="PROSITE" id="PS50109"/>
    </source>
</evidence>
<dbReference type="InterPro" id="IPR036890">
    <property type="entry name" value="HATPase_C_sf"/>
</dbReference>
<dbReference type="Pfam" id="PF08448">
    <property type="entry name" value="PAS_4"/>
    <property type="match status" value="1"/>
</dbReference>
<comment type="caution">
    <text evidence="8">The sequence shown here is derived from an EMBL/GenBank/DDBJ whole genome shotgun (WGS) entry which is preliminary data.</text>
</comment>
<evidence type="ECO:0000313" key="8">
    <source>
        <dbReference type="EMBL" id="KAJ4366159.1"/>
    </source>
</evidence>
<dbReference type="PROSITE" id="PS50109">
    <property type="entry name" value="HIS_KIN"/>
    <property type="match status" value="1"/>
</dbReference>
<dbReference type="InterPro" id="IPR003661">
    <property type="entry name" value="HisK_dim/P_dom"/>
</dbReference>
<dbReference type="Gene3D" id="3.40.50.2300">
    <property type="match status" value="1"/>
</dbReference>
<feature type="domain" description="Histidine kinase" evidence="4">
    <location>
        <begin position="517"/>
        <end position="790"/>
    </location>
</feature>
<dbReference type="SMART" id="SM00387">
    <property type="entry name" value="HATPase_c"/>
    <property type="match status" value="1"/>
</dbReference>
<feature type="domain" description="PAS" evidence="6">
    <location>
        <begin position="367"/>
        <end position="438"/>
    </location>
</feature>
<organism evidence="8 9">
    <name type="scientific">Neocucurbitaria cava</name>
    <dbReference type="NCBI Taxonomy" id="798079"/>
    <lineage>
        <taxon>Eukaryota</taxon>
        <taxon>Fungi</taxon>
        <taxon>Dikarya</taxon>
        <taxon>Ascomycota</taxon>
        <taxon>Pezizomycotina</taxon>
        <taxon>Dothideomycetes</taxon>
        <taxon>Pleosporomycetidae</taxon>
        <taxon>Pleosporales</taxon>
        <taxon>Pleosporineae</taxon>
        <taxon>Cucurbitariaceae</taxon>
        <taxon>Neocucurbitaria</taxon>
    </lineage>
</organism>
<dbReference type="Pfam" id="PF00512">
    <property type="entry name" value="HisKA"/>
    <property type="match status" value="1"/>
</dbReference>
<evidence type="ECO:0000259" key="5">
    <source>
        <dbReference type="PROSITE" id="PS50110"/>
    </source>
</evidence>
<dbReference type="OrthoDB" id="60033at2759"/>
<dbReference type="InterPro" id="IPR004358">
    <property type="entry name" value="Sig_transdc_His_kin-like_C"/>
</dbReference>
<evidence type="ECO:0000256" key="1">
    <source>
        <dbReference type="ARBA" id="ARBA00022553"/>
    </source>
</evidence>
<dbReference type="InterPro" id="IPR000014">
    <property type="entry name" value="PAS"/>
</dbReference>
<dbReference type="InterPro" id="IPR011006">
    <property type="entry name" value="CheY-like_superfamily"/>
</dbReference>
<proteinExistence type="predicted"/>
<dbReference type="PROSITE" id="PS50110">
    <property type="entry name" value="RESPONSE_REGULATORY"/>
    <property type="match status" value="1"/>
</dbReference>
<feature type="modified residue" description="4-aspartylphosphate" evidence="2">
    <location>
        <position position="865"/>
    </location>
</feature>
<dbReference type="NCBIfam" id="TIGR00229">
    <property type="entry name" value="sensory_box"/>
    <property type="match status" value="1"/>
</dbReference>
<dbReference type="CDD" id="cd00082">
    <property type="entry name" value="HisKA"/>
    <property type="match status" value="1"/>
</dbReference>
<feature type="compositionally biased region" description="Pro residues" evidence="3">
    <location>
        <begin position="951"/>
        <end position="961"/>
    </location>
</feature>
<dbReference type="PANTHER" id="PTHR43719:SF31">
    <property type="entry name" value="HISTIDINE KINASE"/>
    <property type="match status" value="1"/>
</dbReference>
<dbReference type="Gene3D" id="1.10.287.130">
    <property type="match status" value="1"/>
</dbReference>
<dbReference type="SUPFAM" id="SSF52172">
    <property type="entry name" value="CheY-like"/>
    <property type="match status" value="1"/>
</dbReference>
<dbReference type="CDD" id="cd17546">
    <property type="entry name" value="REC_hyHK_CKI1_RcsC-like"/>
    <property type="match status" value="1"/>
</dbReference>
<dbReference type="InterPro" id="IPR000700">
    <property type="entry name" value="PAS-assoc_C"/>
</dbReference>
<feature type="domain" description="PAC" evidence="7">
    <location>
        <begin position="441"/>
        <end position="499"/>
    </location>
</feature>
<dbReference type="Pfam" id="PF02518">
    <property type="entry name" value="HATPase_c"/>
    <property type="match status" value="1"/>
</dbReference>